<sequence>MPFLVLANFKSHKTIPEVKSWLETIVPVFEQYQDQLEVIIAPSFPHLHLLSSSLNSCAQDVSPFPPGAYTGAVNAPQLKDLGVKYCLVGHSERRHFFHETHQDVANKVSELLGVGITPVLLLSEKDIVPQFAALDDSLVDRCLYCFEPPSDIGGTTTAPLDVITQVIGQIRAHTPAPLLYGGSVTPQNIANLLPLNLSGVLVATASLETSSFNSILEVIAHAR</sequence>
<keyword evidence="2 3" id="KW-0413">Isomerase</keyword>
<gene>
    <name evidence="4" type="ORF">A2228_01825</name>
</gene>
<dbReference type="InterPro" id="IPR013785">
    <property type="entry name" value="Aldolase_TIM"/>
</dbReference>
<dbReference type="InterPro" id="IPR000652">
    <property type="entry name" value="Triosephosphate_isomerase"/>
</dbReference>
<dbReference type="EC" id="5.3.1.1" evidence="3"/>
<comment type="pathway">
    <text evidence="3">Carbohydrate degradation; glycolysis; D-glyceraldehyde 3-phosphate from glycerone phosphate: step 1/1.</text>
</comment>
<dbReference type="GO" id="GO:0006096">
    <property type="term" value="P:glycolytic process"/>
    <property type="evidence" value="ECO:0007669"/>
    <property type="project" value="UniProtKB-UniPathway"/>
</dbReference>
<organism evidence="4 5">
    <name type="scientific">Candidatus Collierbacteria bacterium RIFOXYA2_FULL_46_10</name>
    <dbReference type="NCBI Taxonomy" id="1817726"/>
    <lineage>
        <taxon>Bacteria</taxon>
        <taxon>Candidatus Collieribacteriota</taxon>
    </lineage>
</organism>
<dbReference type="PROSITE" id="PS51440">
    <property type="entry name" value="TIM_2"/>
    <property type="match status" value="1"/>
</dbReference>
<dbReference type="Pfam" id="PF00121">
    <property type="entry name" value="TIM"/>
    <property type="match status" value="1"/>
</dbReference>
<dbReference type="PANTHER" id="PTHR21139:SF42">
    <property type="entry name" value="TRIOSEPHOSPHATE ISOMERASE"/>
    <property type="match status" value="1"/>
</dbReference>
<dbReference type="GO" id="GO:0019563">
    <property type="term" value="P:glycerol catabolic process"/>
    <property type="evidence" value="ECO:0007669"/>
    <property type="project" value="TreeGrafter"/>
</dbReference>
<dbReference type="Gene3D" id="3.20.20.70">
    <property type="entry name" value="Aldolase class I"/>
    <property type="match status" value="1"/>
</dbReference>
<dbReference type="CDD" id="cd00311">
    <property type="entry name" value="TIM"/>
    <property type="match status" value="1"/>
</dbReference>
<evidence type="ECO:0000313" key="4">
    <source>
        <dbReference type="EMBL" id="OGD74930.1"/>
    </source>
</evidence>
<evidence type="ECO:0000256" key="1">
    <source>
        <dbReference type="ARBA" id="ARBA00007422"/>
    </source>
</evidence>
<dbReference type="GO" id="GO:0004807">
    <property type="term" value="F:triose-phosphate isomerase activity"/>
    <property type="evidence" value="ECO:0007669"/>
    <property type="project" value="UniProtKB-EC"/>
</dbReference>
<dbReference type="UniPathway" id="UPA00138"/>
<dbReference type="SUPFAM" id="SSF51351">
    <property type="entry name" value="Triosephosphate isomerase (TIM)"/>
    <property type="match status" value="1"/>
</dbReference>
<dbReference type="UniPathway" id="UPA00109">
    <property type="reaction ID" value="UER00189"/>
</dbReference>
<dbReference type="Proteomes" id="UP000176191">
    <property type="component" value="Unassembled WGS sequence"/>
</dbReference>
<comment type="subunit">
    <text evidence="3">Homodimer.</text>
</comment>
<evidence type="ECO:0000256" key="2">
    <source>
        <dbReference type="ARBA" id="ARBA00023235"/>
    </source>
</evidence>
<keyword evidence="3" id="KW-0312">Gluconeogenesis</keyword>
<dbReference type="AlphaFoldDB" id="A0A1F5F5P4"/>
<comment type="caution">
    <text evidence="4">The sequence shown here is derived from an EMBL/GenBank/DDBJ whole genome shotgun (WGS) entry which is preliminary data.</text>
</comment>
<protein>
    <recommendedName>
        <fullName evidence="3">Triosephosphate isomerase</fullName>
        <ecNumber evidence="3">5.3.1.1</ecNumber>
    </recommendedName>
</protein>
<comment type="pathway">
    <text evidence="3">Carbohydrate biosynthesis; gluconeogenesis.</text>
</comment>
<dbReference type="GO" id="GO:0005829">
    <property type="term" value="C:cytosol"/>
    <property type="evidence" value="ECO:0007669"/>
    <property type="project" value="TreeGrafter"/>
</dbReference>
<reference evidence="4 5" key="1">
    <citation type="journal article" date="2016" name="Nat. Commun.">
        <title>Thousands of microbial genomes shed light on interconnected biogeochemical processes in an aquifer system.</title>
        <authorList>
            <person name="Anantharaman K."/>
            <person name="Brown C.T."/>
            <person name="Hug L.A."/>
            <person name="Sharon I."/>
            <person name="Castelle C.J."/>
            <person name="Probst A.J."/>
            <person name="Thomas B.C."/>
            <person name="Singh A."/>
            <person name="Wilkins M.J."/>
            <person name="Karaoz U."/>
            <person name="Brodie E.L."/>
            <person name="Williams K.H."/>
            <person name="Hubbard S.S."/>
            <person name="Banfield J.F."/>
        </authorList>
    </citation>
    <scope>NUCLEOTIDE SEQUENCE [LARGE SCALE GENOMIC DNA]</scope>
</reference>
<dbReference type="InterPro" id="IPR035990">
    <property type="entry name" value="TIM_sf"/>
</dbReference>
<evidence type="ECO:0000313" key="5">
    <source>
        <dbReference type="Proteomes" id="UP000176191"/>
    </source>
</evidence>
<keyword evidence="3" id="KW-0324">Glycolysis</keyword>
<dbReference type="GO" id="GO:0006094">
    <property type="term" value="P:gluconeogenesis"/>
    <property type="evidence" value="ECO:0007669"/>
    <property type="project" value="UniProtKB-UniPathway"/>
</dbReference>
<name>A0A1F5F5P4_9BACT</name>
<dbReference type="EMBL" id="MFAK01000021">
    <property type="protein sequence ID" value="OGD74930.1"/>
    <property type="molecule type" value="Genomic_DNA"/>
</dbReference>
<comment type="similarity">
    <text evidence="1 3">Belongs to the triosephosphate isomerase family.</text>
</comment>
<keyword evidence="3" id="KW-0963">Cytoplasm</keyword>
<evidence type="ECO:0000256" key="3">
    <source>
        <dbReference type="RuleBase" id="RU363013"/>
    </source>
</evidence>
<comment type="catalytic activity">
    <reaction evidence="3">
        <text>D-glyceraldehyde 3-phosphate = dihydroxyacetone phosphate</text>
        <dbReference type="Rhea" id="RHEA:18585"/>
        <dbReference type="ChEBI" id="CHEBI:57642"/>
        <dbReference type="ChEBI" id="CHEBI:59776"/>
        <dbReference type="EC" id="5.3.1.1"/>
    </reaction>
</comment>
<proteinExistence type="inferred from homology"/>
<accession>A0A1F5F5P4</accession>
<dbReference type="GO" id="GO:0046166">
    <property type="term" value="P:glyceraldehyde-3-phosphate biosynthetic process"/>
    <property type="evidence" value="ECO:0007669"/>
    <property type="project" value="TreeGrafter"/>
</dbReference>
<dbReference type="PANTHER" id="PTHR21139">
    <property type="entry name" value="TRIOSEPHOSPHATE ISOMERASE"/>
    <property type="match status" value="1"/>
</dbReference>
<comment type="subcellular location">
    <subcellularLocation>
        <location evidence="3">Cytoplasm</location>
    </subcellularLocation>
</comment>